<dbReference type="Pfam" id="PF12323">
    <property type="entry name" value="HTH_OrfB_IS605"/>
    <property type="match status" value="1"/>
</dbReference>
<feature type="domain" description="Transposase putative helix-turn-helix" evidence="2">
    <location>
        <begin position="1"/>
        <end position="29"/>
    </location>
</feature>
<feature type="transmembrane region" description="Helical" evidence="1">
    <location>
        <begin position="117"/>
        <end position="133"/>
    </location>
</feature>
<dbReference type="InterPro" id="IPR021027">
    <property type="entry name" value="Transposase_put_HTH"/>
</dbReference>
<reference evidence="3" key="1">
    <citation type="journal article" date="2014" name="Front. Microbiol.">
        <title>High frequency of phylogenetically diverse reductive dehalogenase-homologous genes in deep subseafloor sedimentary metagenomes.</title>
        <authorList>
            <person name="Kawai M."/>
            <person name="Futagami T."/>
            <person name="Toyoda A."/>
            <person name="Takaki Y."/>
            <person name="Nishi S."/>
            <person name="Hori S."/>
            <person name="Arai W."/>
            <person name="Tsubouchi T."/>
            <person name="Morono Y."/>
            <person name="Uchiyama I."/>
            <person name="Ito T."/>
            <person name="Fujiyama A."/>
            <person name="Inagaki F."/>
            <person name="Takami H."/>
        </authorList>
    </citation>
    <scope>NUCLEOTIDE SEQUENCE</scope>
    <source>
        <strain evidence="3">Expedition CK06-06</strain>
    </source>
</reference>
<feature type="non-terminal residue" evidence="3">
    <location>
        <position position="1"/>
    </location>
</feature>
<name>X1D0Z7_9ZZZZ</name>
<protein>
    <recommendedName>
        <fullName evidence="2">Transposase putative helix-turn-helix domain-containing protein</fullName>
    </recommendedName>
</protein>
<accession>X1D0Z7</accession>
<dbReference type="AlphaFoldDB" id="X1D0Z7"/>
<keyword evidence="1" id="KW-0812">Transmembrane</keyword>
<keyword evidence="1" id="KW-0472">Membrane</keyword>
<keyword evidence="1" id="KW-1133">Transmembrane helix</keyword>
<organism evidence="3">
    <name type="scientific">marine sediment metagenome</name>
    <dbReference type="NCBI Taxonomy" id="412755"/>
    <lineage>
        <taxon>unclassified sequences</taxon>
        <taxon>metagenomes</taxon>
        <taxon>ecological metagenomes</taxon>
    </lineage>
</organism>
<dbReference type="EMBL" id="BART01036784">
    <property type="protein sequence ID" value="GAH14471.1"/>
    <property type="molecule type" value="Genomic_DNA"/>
</dbReference>
<sequence length="134" mass="15844">KLLQHGGNARFVYNYFLKQNIDYYNKTNKFKFYYELATSLPKLKQELPFLKESFSQSLQMVIRHLDKALKDSFKKEKGFPSFKKKHFLNDSFTCPQKYRLGNGFVLRSSYIQTEHCLHVVTAFVFALLLVLICI</sequence>
<proteinExistence type="predicted"/>
<evidence type="ECO:0000256" key="1">
    <source>
        <dbReference type="SAM" id="Phobius"/>
    </source>
</evidence>
<evidence type="ECO:0000259" key="2">
    <source>
        <dbReference type="Pfam" id="PF12323"/>
    </source>
</evidence>
<comment type="caution">
    <text evidence="3">The sequence shown here is derived from an EMBL/GenBank/DDBJ whole genome shotgun (WGS) entry which is preliminary data.</text>
</comment>
<evidence type="ECO:0000313" key="3">
    <source>
        <dbReference type="EMBL" id="GAH14471.1"/>
    </source>
</evidence>
<gene>
    <name evidence="3" type="ORF">S01H4_61868</name>
</gene>